<keyword evidence="5 8" id="KW-0812">Transmembrane</keyword>
<dbReference type="Gramene" id="Solyc03g114300.3.1">
    <property type="protein sequence ID" value="Solyc03g114300.3.1"/>
    <property type="gene ID" value="Solyc03g114300.3"/>
</dbReference>
<keyword evidence="6 8" id="KW-1133">Transmembrane helix</keyword>
<comment type="similarity">
    <text evidence="3">Belongs to the UbiA prenyltransferase family.</text>
</comment>
<dbReference type="Gene3D" id="1.20.120.1780">
    <property type="entry name" value="UbiA prenyltransferase"/>
    <property type="match status" value="1"/>
</dbReference>
<comment type="subcellular location">
    <subcellularLocation>
        <location evidence="2">Membrane</location>
        <topology evidence="2">Multi-pass membrane protein</topology>
    </subcellularLocation>
</comment>
<evidence type="ECO:0000256" key="7">
    <source>
        <dbReference type="ARBA" id="ARBA00023136"/>
    </source>
</evidence>
<dbReference type="GO" id="GO:0006744">
    <property type="term" value="P:ubiquinone biosynthetic process"/>
    <property type="evidence" value="ECO:0000318"/>
    <property type="project" value="GO_Central"/>
</dbReference>
<proteinExistence type="inferred from homology"/>
<dbReference type="FunCoup" id="A0A3Q7FRA7">
    <property type="interactions" value="2278"/>
</dbReference>
<keyword evidence="4" id="KW-0808">Transferase</keyword>
<dbReference type="InterPro" id="IPR039653">
    <property type="entry name" value="Prenyltransferase"/>
</dbReference>
<dbReference type="AlphaFoldDB" id="A0A3Q7FRA7"/>
<evidence type="ECO:0000256" key="4">
    <source>
        <dbReference type="ARBA" id="ARBA00022679"/>
    </source>
</evidence>
<organism evidence="9">
    <name type="scientific">Solanum lycopersicum</name>
    <name type="common">Tomato</name>
    <name type="synonym">Lycopersicon esculentum</name>
    <dbReference type="NCBI Taxonomy" id="4081"/>
    <lineage>
        <taxon>Eukaryota</taxon>
        <taxon>Viridiplantae</taxon>
        <taxon>Streptophyta</taxon>
        <taxon>Embryophyta</taxon>
        <taxon>Tracheophyta</taxon>
        <taxon>Spermatophyta</taxon>
        <taxon>Magnoliopsida</taxon>
        <taxon>eudicotyledons</taxon>
        <taxon>Gunneridae</taxon>
        <taxon>Pentapetalae</taxon>
        <taxon>asterids</taxon>
        <taxon>lamiids</taxon>
        <taxon>Solanales</taxon>
        <taxon>Solanaceae</taxon>
        <taxon>Solanoideae</taxon>
        <taxon>Solaneae</taxon>
        <taxon>Solanum</taxon>
        <taxon>Solanum subgen. Lycopersicon</taxon>
    </lineage>
</organism>
<dbReference type="GO" id="GO:0008412">
    <property type="term" value="F:4-hydroxybenzoate polyprenyltransferase activity"/>
    <property type="evidence" value="ECO:0000318"/>
    <property type="project" value="GO_Central"/>
</dbReference>
<evidence type="ECO:0000256" key="2">
    <source>
        <dbReference type="ARBA" id="ARBA00004141"/>
    </source>
</evidence>
<evidence type="ECO:0000313" key="9">
    <source>
        <dbReference type="EnsemblPlants" id="Solyc03g114300.3.1"/>
    </source>
</evidence>
<dbReference type="EnsemblPlants" id="Solyc03g114300.3.1">
    <property type="protein sequence ID" value="Solyc03g114300.3.1"/>
    <property type="gene ID" value="Solyc03g114300.3"/>
</dbReference>
<dbReference type="Gene3D" id="1.10.357.140">
    <property type="entry name" value="UbiA prenyltransferase"/>
    <property type="match status" value="1"/>
</dbReference>
<feature type="transmembrane region" description="Helical" evidence="8">
    <location>
        <begin position="197"/>
        <end position="217"/>
    </location>
</feature>
<evidence type="ECO:0000256" key="8">
    <source>
        <dbReference type="SAM" id="Phobius"/>
    </source>
</evidence>
<dbReference type="PANTHER" id="PTHR11048:SF28">
    <property type="entry name" value="4-HYDROXYBENZOATE POLYPRENYLTRANSFERASE, MITOCHONDRIAL"/>
    <property type="match status" value="1"/>
</dbReference>
<dbReference type="PANTHER" id="PTHR11048">
    <property type="entry name" value="PRENYLTRANSFERASES"/>
    <property type="match status" value="1"/>
</dbReference>
<evidence type="ECO:0000313" key="10">
    <source>
        <dbReference type="Proteomes" id="UP000004994"/>
    </source>
</evidence>
<reference evidence="9" key="1">
    <citation type="journal article" date="2012" name="Nature">
        <title>The tomato genome sequence provides insights into fleshy fruit evolution.</title>
        <authorList>
            <consortium name="Tomato Genome Consortium"/>
        </authorList>
    </citation>
    <scope>NUCLEOTIDE SEQUENCE [LARGE SCALE GENOMIC DNA]</scope>
    <source>
        <strain evidence="9">cv. Heinz 1706</strain>
    </source>
</reference>
<dbReference type="CDD" id="cd13959">
    <property type="entry name" value="PT_UbiA_COQ2"/>
    <property type="match status" value="1"/>
</dbReference>
<keyword evidence="10" id="KW-1185">Reference proteome</keyword>
<dbReference type="FunFam" id="1.20.120.1780:FF:000001">
    <property type="entry name" value="4-hydroxybenzoate octaprenyltransferase"/>
    <property type="match status" value="1"/>
</dbReference>
<evidence type="ECO:0000256" key="1">
    <source>
        <dbReference type="ARBA" id="ARBA00001946"/>
    </source>
</evidence>
<reference evidence="9" key="2">
    <citation type="submission" date="2019-01" db="UniProtKB">
        <authorList>
            <consortium name="EnsemblPlants"/>
        </authorList>
    </citation>
    <scope>IDENTIFICATION</scope>
    <source>
        <strain evidence="9">cv. Heinz 1706</strain>
    </source>
</reference>
<dbReference type="Proteomes" id="UP000004994">
    <property type="component" value="Chromosome 3"/>
</dbReference>
<dbReference type="InterPro" id="IPR030470">
    <property type="entry name" value="UbiA_prenylTrfase_CS"/>
</dbReference>
<protein>
    <submittedName>
        <fullName evidence="9">Uncharacterized protein</fullName>
    </submittedName>
</protein>
<evidence type="ECO:0000256" key="5">
    <source>
        <dbReference type="ARBA" id="ARBA00022692"/>
    </source>
</evidence>
<evidence type="ECO:0000256" key="6">
    <source>
        <dbReference type="ARBA" id="ARBA00022989"/>
    </source>
</evidence>
<dbReference type="InParanoid" id="A0A3Q7FRA7"/>
<dbReference type="InterPro" id="IPR044878">
    <property type="entry name" value="UbiA_sf"/>
</dbReference>
<keyword evidence="7 8" id="KW-0472">Membrane</keyword>
<accession>A0A3Q7FRA7</accession>
<evidence type="ECO:0000256" key="3">
    <source>
        <dbReference type="ARBA" id="ARBA00005985"/>
    </source>
</evidence>
<name>A0A3Q7FRA7_SOLLC</name>
<dbReference type="InterPro" id="IPR000537">
    <property type="entry name" value="UbiA_prenyltransferase"/>
</dbReference>
<sequence length="465" mass="51962">MALYRRLSRNRHVFRRHAISALYSSGDLINPNATVVYSPFINPLQFSSSDDHNHTLNSRKLLTFYPSHSSRIELSGFRQVLHFSTLADSEEKKKNEQQRPSWVDTYLPQKIRPYAHLARLDKPIGTWLLAWPCMWSIALAAPPGSLPDVKMMTLFGCGALLLRGAGCTVNDLLDRDIDTKVERTRSRPVASGVLTPFQGLTFLGFQLLLGLGILLQLNNYRYGKWSNFHKLQIYVTKDMAFVGIPIWITYGSKDHTFMGISISITYDLLLCLPHFGCFIPVAGLHIPPHEEVYILGNKSESSCCISQISISLLSLALPALSSKGYNPSQLLWIFCQLFGLEGWAAIKGSIDPSVVLPLYASGVFWTLVYDTIYAHQDKEDDLKVGVKSTALRFGDSTKEWISGFGLACISSLALSGINADIGWPYYAFLAAASGQMAWQIWTVDLSSRADCNRKYISIVTRDMIS</sequence>
<dbReference type="Pfam" id="PF01040">
    <property type="entry name" value="UbiA"/>
    <property type="match status" value="2"/>
</dbReference>
<feature type="transmembrane region" description="Helical" evidence="8">
    <location>
        <begin position="124"/>
        <end position="142"/>
    </location>
</feature>
<dbReference type="STRING" id="4081.A0A3Q7FRA7"/>
<dbReference type="PROSITE" id="PS00943">
    <property type="entry name" value="UBIA"/>
    <property type="match status" value="1"/>
</dbReference>
<dbReference type="GO" id="GO:0005743">
    <property type="term" value="C:mitochondrial inner membrane"/>
    <property type="evidence" value="ECO:0000318"/>
    <property type="project" value="GO_Central"/>
</dbReference>
<comment type="cofactor">
    <cofactor evidence="1">
        <name>Mg(2+)</name>
        <dbReference type="ChEBI" id="CHEBI:18420"/>
    </cofactor>
</comment>